<proteinExistence type="inferred from homology"/>
<dbReference type="STRING" id="436010.A0A166VQ94"/>
<evidence type="ECO:0000256" key="6">
    <source>
        <dbReference type="RuleBase" id="RU361277"/>
    </source>
</evidence>
<dbReference type="InterPro" id="IPR002328">
    <property type="entry name" value="ADH_Zn_CS"/>
</dbReference>
<dbReference type="Gene3D" id="3.40.50.720">
    <property type="entry name" value="NAD(P)-binding Rossmann-like Domain"/>
    <property type="match status" value="1"/>
</dbReference>
<dbReference type="InterPro" id="IPR011032">
    <property type="entry name" value="GroES-like_sf"/>
</dbReference>
<sequence length="375" mass="39531">MADNPSFVLRGIDDVAYEERPVPEISDDEVLVEVKKTGICGSDVHYFVHGRIGDFVVESPMVLGHESAGIVSKVGKKVKTHKVGDRVAMEPGATCLVCDACKSGKYNLCPDIVFAATPPYDGTLGRYYRLPAYNAHHLPDNLTLEDGAMIEPLAVAVHSVSNLGGLRSNQSIAIFGSGPVGLLCMAVAKALGASRIIAVDIVPSRLEFAQAYAATDTFLPPPPNEGESKLEFSKRSAALMKQQLGIEDRGPKAIDLVIDASGAEVSVQTALAIVKPGGTHVQVGMGNPAVTIDMGTVLPKELVLKGSFRYGHGDYALGIALAAQGKLNLSKLITHRYVFKDALVAFKATQAGKGADGKGIIKAMISGPDLTVDVI</sequence>
<dbReference type="GO" id="GO:0003939">
    <property type="term" value="F:L-iditol 2-dehydrogenase (NAD+) activity"/>
    <property type="evidence" value="ECO:0007669"/>
    <property type="project" value="TreeGrafter"/>
</dbReference>
<evidence type="ECO:0000259" key="7">
    <source>
        <dbReference type="SMART" id="SM00829"/>
    </source>
</evidence>
<dbReference type="Proteomes" id="UP000076532">
    <property type="component" value="Unassembled WGS sequence"/>
</dbReference>
<evidence type="ECO:0000256" key="2">
    <source>
        <dbReference type="ARBA" id="ARBA00008072"/>
    </source>
</evidence>
<comment type="cofactor">
    <cofactor evidence="1 6">
        <name>Zn(2+)</name>
        <dbReference type="ChEBI" id="CHEBI:29105"/>
    </cofactor>
</comment>
<dbReference type="InterPro" id="IPR036291">
    <property type="entry name" value="NAD(P)-bd_dom_sf"/>
</dbReference>
<dbReference type="Gene3D" id="3.90.180.10">
    <property type="entry name" value="Medium-chain alcohol dehydrogenases, catalytic domain"/>
    <property type="match status" value="1"/>
</dbReference>
<dbReference type="SMART" id="SM00829">
    <property type="entry name" value="PKS_ER"/>
    <property type="match status" value="1"/>
</dbReference>
<keyword evidence="3 6" id="KW-0479">Metal-binding</keyword>
<dbReference type="Pfam" id="PF00107">
    <property type="entry name" value="ADH_zinc_N"/>
    <property type="match status" value="1"/>
</dbReference>
<dbReference type="PANTHER" id="PTHR43161">
    <property type="entry name" value="SORBITOL DEHYDROGENASE"/>
    <property type="match status" value="1"/>
</dbReference>
<evidence type="ECO:0000256" key="4">
    <source>
        <dbReference type="ARBA" id="ARBA00022833"/>
    </source>
</evidence>
<keyword evidence="4 6" id="KW-0862">Zinc</keyword>
<dbReference type="EMBL" id="KV417484">
    <property type="protein sequence ID" value="KZP32954.1"/>
    <property type="molecule type" value="Genomic_DNA"/>
</dbReference>
<name>A0A166VQ94_9AGAM</name>
<dbReference type="PANTHER" id="PTHR43161:SF9">
    <property type="entry name" value="SORBITOL DEHYDROGENASE"/>
    <property type="match status" value="1"/>
</dbReference>
<comment type="similarity">
    <text evidence="2 6">Belongs to the zinc-containing alcohol dehydrogenase family.</text>
</comment>
<dbReference type="CDD" id="cd05285">
    <property type="entry name" value="sorbitol_DH"/>
    <property type="match status" value="1"/>
</dbReference>
<dbReference type="InterPro" id="IPR045306">
    <property type="entry name" value="SDH-like"/>
</dbReference>
<dbReference type="InterPro" id="IPR020843">
    <property type="entry name" value="ER"/>
</dbReference>
<dbReference type="GO" id="GO:0008270">
    <property type="term" value="F:zinc ion binding"/>
    <property type="evidence" value="ECO:0007669"/>
    <property type="project" value="InterPro"/>
</dbReference>
<dbReference type="OrthoDB" id="2148442at2759"/>
<evidence type="ECO:0000256" key="3">
    <source>
        <dbReference type="ARBA" id="ARBA00022723"/>
    </source>
</evidence>
<evidence type="ECO:0000313" key="9">
    <source>
        <dbReference type="Proteomes" id="UP000076532"/>
    </source>
</evidence>
<dbReference type="GO" id="GO:0006062">
    <property type="term" value="P:sorbitol catabolic process"/>
    <property type="evidence" value="ECO:0007669"/>
    <property type="project" value="TreeGrafter"/>
</dbReference>
<gene>
    <name evidence="8" type="ORF">FIBSPDRAFT_916290</name>
</gene>
<dbReference type="InterPro" id="IPR013154">
    <property type="entry name" value="ADH-like_N"/>
</dbReference>
<evidence type="ECO:0000256" key="5">
    <source>
        <dbReference type="ARBA" id="ARBA00023002"/>
    </source>
</evidence>
<organism evidence="8 9">
    <name type="scientific">Athelia psychrophila</name>
    <dbReference type="NCBI Taxonomy" id="1759441"/>
    <lineage>
        <taxon>Eukaryota</taxon>
        <taxon>Fungi</taxon>
        <taxon>Dikarya</taxon>
        <taxon>Basidiomycota</taxon>
        <taxon>Agaricomycotina</taxon>
        <taxon>Agaricomycetes</taxon>
        <taxon>Agaricomycetidae</taxon>
        <taxon>Atheliales</taxon>
        <taxon>Atheliaceae</taxon>
        <taxon>Athelia</taxon>
    </lineage>
</organism>
<dbReference type="Pfam" id="PF08240">
    <property type="entry name" value="ADH_N"/>
    <property type="match status" value="1"/>
</dbReference>
<evidence type="ECO:0000256" key="1">
    <source>
        <dbReference type="ARBA" id="ARBA00001947"/>
    </source>
</evidence>
<dbReference type="AlphaFoldDB" id="A0A166VQ94"/>
<accession>A0A166VQ94</accession>
<dbReference type="PROSITE" id="PS00059">
    <property type="entry name" value="ADH_ZINC"/>
    <property type="match status" value="1"/>
</dbReference>
<feature type="domain" description="Enoyl reductase (ER)" evidence="7">
    <location>
        <begin position="10"/>
        <end position="361"/>
    </location>
</feature>
<dbReference type="SUPFAM" id="SSF51735">
    <property type="entry name" value="NAD(P)-binding Rossmann-fold domains"/>
    <property type="match status" value="1"/>
</dbReference>
<reference evidence="8 9" key="1">
    <citation type="journal article" date="2016" name="Mol. Biol. Evol.">
        <title>Comparative Genomics of Early-Diverging Mushroom-Forming Fungi Provides Insights into the Origins of Lignocellulose Decay Capabilities.</title>
        <authorList>
            <person name="Nagy L.G."/>
            <person name="Riley R."/>
            <person name="Tritt A."/>
            <person name="Adam C."/>
            <person name="Daum C."/>
            <person name="Floudas D."/>
            <person name="Sun H."/>
            <person name="Yadav J.S."/>
            <person name="Pangilinan J."/>
            <person name="Larsson K.H."/>
            <person name="Matsuura K."/>
            <person name="Barry K."/>
            <person name="Labutti K."/>
            <person name="Kuo R."/>
            <person name="Ohm R.A."/>
            <person name="Bhattacharya S.S."/>
            <person name="Shirouzu T."/>
            <person name="Yoshinaga Y."/>
            <person name="Martin F.M."/>
            <person name="Grigoriev I.V."/>
            <person name="Hibbett D.S."/>
        </authorList>
    </citation>
    <scope>NUCLEOTIDE SEQUENCE [LARGE SCALE GENOMIC DNA]</scope>
    <source>
        <strain evidence="8 9">CBS 109695</strain>
    </source>
</reference>
<keyword evidence="5" id="KW-0560">Oxidoreductase</keyword>
<dbReference type="SUPFAM" id="SSF50129">
    <property type="entry name" value="GroES-like"/>
    <property type="match status" value="1"/>
</dbReference>
<evidence type="ECO:0000313" key="8">
    <source>
        <dbReference type="EMBL" id="KZP32954.1"/>
    </source>
</evidence>
<dbReference type="InterPro" id="IPR013149">
    <property type="entry name" value="ADH-like_C"/>
</dbReference>
<keyword evidence="9" id="KW-1185">Reference proteome</keyword>
<protein>
    <submittedName>
        <fullName evidence="8">Xylitol dehydrogenase</fullName>
    </submittedName>
</protein>